<dbReference type="GeneID" id="95979763"/>
<evidence type="ECO:0000313" key="1">
    <source>
        <dbReference type="EMBL" id="KAL1301884.1"/>
    </source>
</evidence>
<name>A0ABR3P6Z0_9PEZI</name>
<sequence length="302" mass="34528">MPTPVPSSQAHDDLYETVEEYGRTFLRTKKYSLPNDAQEQDRLDVQHAMCLEILGNRLALAPVDDKPLENVLDLATGTGIWAMEYAKRHPSTKVVGTDLSRVDEQGKPSNCTFLIADADEDWNSKRHWNFIHARAILTCFTDPKSIIQKAYDNLAPGGYLELQDPILPWKFASPPPENSAFVRWNELSIEASIKGGRPWNNVQHYPRWFKEVGFEEVTESNFFVPTGTWTDDPRYAQVGTWQMLNLNMALEGWTFRTLERLGWKAEETQKLVDEVKEELQSGGLKSYTTFSVVYGRKPMVSH</sequence>
<dbReference type="CDD" id="cd02440">
    <property type="entry name" value="AdoMet_MTases"/>
    <property type="match status" value="1"/>
</dbReference>
<organism evidence="1 2">
    <name type="scientific">Neodothiora populina</name>
    <dbReference type="NCBI Taxonomy" id="2781224"/>
    <lineage>
        <taxon>Eukaryota</taxon>
        <taxon>Fungi</taxon>
        <taxon>Dikarya</taxon>
        <taxon>Ascomycota</taxon>
        <taxon>Pezizomycotina</taxon>
        <taxon>Dothideomycetes</taxon>
        <taxon>Dothideomycetidae</taxon>
        <taxon>Dothideales</taxon>
        <taxon>Dothioraceae</taxon>
        <taxon>Neodothiora</taxon>
    </lineage>
</organism>
<evidence type="ECO:0008006" key="3">
    <source>
        <dbReference type="Google" id="ProtNLM"/>
    </source>
</evidence>
<comment type="caution">
    <text evidence="1">The sequence shown here is derived from an EMBL/GenBank/DDBJ whole genome shotgun (WGS) entry which is preliminary data.</text>
</comment>
<gene>
    <name evidence="1" type="ORF">AAFC00_006064</name>
</gene>
<dbReference type="EMBL" id="JBFMKM010000013">
    <property type="protein sequence ID" value="KAL1301884.1"/>
    <property type="molecule type" value="Genomic_DNA"/>
</dbReference>
<dbReference type="RefSeq" id="XP_069198160.1">
    <property type="nucleotide sequence ID" value="XM_069345955.1"/>
</dbReference>
<dbReference type="Pfam" id="PF13489">
    <property type="entry name" value="Methyltransf_23"/>
    <property type="match status" value="1"/>
</dbReference>
<keyword evidence="2" id="KW-1185">Reference proteome</keyword>
<dbReference type="PANTHER" id="PTHR43591">
    <property type="entry name" value="METHYLTRANSFERASE"/>
    <property type="match status" value="1"/>
</dbReference>
<protein>
    <recommendedName>
        <fullName evidence="3">S-adenosyl-L-methionine-dependent methyltransferase</fullName>
    </recommendedName>
</protein>
<proteinExistence type="predicted"/>
<dbReference type="Gene3D" id="3.40.50.150">
    <property type="entry name" value="Vaccinia Virus protein VP39"/>
    <property type="match status" value="1"/>
</dbReference>
<reference evidence="1 2" key="1">
    <citation type="submission" date="2024-07" db="EMBL/GenBank/DDBJ databases">
        <title>Draft sequence of the Neodothiora populina.</title>
        <authorList>
            <person name="Drown D.D."/>
            <person name="Schuette U.S."/>
            <person name="Buechlein A.B."/>
            <person name="Rusch D.R."/>
            <person name="Winton L.W."/>
            <person name="Adams G.A."/>
        </authorList>
    </citation>
    <scope>NUCLEOTIDE SEQUENCE [LARGE SCALE GENOMIC DNA]</scope>
    <source>
        <strain evidence="1 2">CPC 39397</strain>
    </source>
</reference>
<dbReference type="SUPFAM" id="SSF53335">
    <property type="entry name" value="S-adenosyl-L-methionine-dependent methyltransferases"/>
    <property type="match status" value="1"/>
</dbReference>
<evidence type="ECO:0000313" key="2">
    <source>
        <dbReference type="Proteomes" id="UP001562354"/>
    </source>
</evidence>
<accession>A0ABR3P6Z0</accession>
<dbReference type="Proteomes" id="UP001562354">
    <property type="component" value="Unassembled WGS sequence"/>
</dbReference>
<dbReference type="InterPro" id="IPR029063">
    <property type="entry name" value="SAM-dependent_MTases_sf"/>
</dbReference>
<dbReference type="PANTHER" id="PTHR43591:SF102">
    <property type="entry name" value="S-ADENOSYL-L-METHIONINE-DEPENDENT METHYLTRANSFERASE"/>
    <property type="match status" value="1"/>
</dbReference>